<keyword evidence="2" id="KW-1003">Cell membrane</keyword>
<organism evidence="10 11">
    <name type="scientific">Microbacterium maritypicum MF109</name>
    <dbReference type="NCBI Taxonomy" id="1333857"/>
    <lineage>
        <taxon>Bacteria</taxon>
        <taxon>Bacillati</taxon>
        <taxon>Actinomycetota</taxon>
        <taxon>Actinomycetes</taxon>
        <taxon>Micrococcales</taxon>
        <taxon>Microbacteriaceae</taxon>
        <taxon>Microbacterium</taxon>
    </lineage>
</organism>
<reference evidence="10 11" key="1">
    <citation type="journal article" date="2013" name="Genome Announc.">
        <title>Whole-genome sequences of five oyster-associated bacteria show potential for crude oil hydrocarbon degradation.</title>
        <authorList>
            <person name="Chauhan A."/>
            <person name="Green S."/>
            <person name="Pathak A."/>
            <person name="Thomas J."/>
            <person name="Venkatramanan R."/>
        </authorList>
    </citation>
    <scope>NUCLEOTIDE SEQUENCE [LARGE SCALE GENOMIC DNA]</scope>
    <source>
        <strain evidence="10 11">MF109</strain>
    </source>
</reference>
<keyword evidence="4 9" id="KW-0812">Transmembrane</keyword>
<comment type="subcellular location">
    <subcellularLocation>
        <location evidence="1">Cell membrane</location>
        <topology evidence="1">Multi-pass membrane protein</topology>
    </subcellularLocation>
</comment>
<dbReference type="PATRIC" id="fig|1333857.3.peg.2239"/>
<gene>
    <name evidence="10" type="ORF">L687_01660</name>
</gene>
<sequence>MMHTLALNPDARGSSRSDREESRRAPADIAARYTVGVLLIVAAVLLVLLEERFRIFEAGVAGSWLTPFVPGGVRHYLNYYILEVEPGRTVAFMVTIECTVAFLTAPLLALSGVILATTRVRWRQVVKSLLLSVVLIFVTNQLRLGVIALGSQALGFEVGYELTHRLIGSVLSIIGFSAAYLVFVVVIADLHLFRRDPNRRRSRGRRA</sequence>
<dbReference type="GO" id="GO:0006508">
    <property type="term" value="P:proteolysis"/>
    <property type="evidence" value="ECO:0007669"/>
    <property type="project" value="UniProtKB-KW"/>
</dbReference>
<evidence type="ECO:0000256" key="3">
    <source>
        <dbReference type="ARBA" id="ARBA00022670"/>
    </source>
</evidence>
<dbReference type="Proteomes" id="UP000016033">
    <property type="component" value="Unassembled WGS sequence"/>
</dbReference>
<keyword evidence="3" id="KW-0645">Protease</keyword>
<name>T5KGA4_MICMQ</name>
<dbReference type="EMBL" id="ATAO01000195">
    <property type="protein sequence ID" value="EQM75768.1"/>
    <property type="molecule type" value="Genomic_DNA"/>
</dbReference>
<dbReference type="InterPro" id="IPR026392">
    <property type="entry name" value="Exo/Archaeosortase_dom"/>
</dbReference>
<keyword evidence="6 9" id="KW-1133">Transmembrane helix</keyword>
<feature type="transmembrane region" description="Helical" evidence="9">
    <location>
        <begin position="89"/>
        <end position="117"/>
    </location>
</feature>
<keyword evidence="7 9" id="KW-0472">Membrane</keyword>
<evidence type="ECO:0000313" key="10">
    <source>
        <dbReference type="EMBL" id="EQM75768.1"/>
    </source>
</evidence>
<feature type="transmembrane region" description="Helical" evidence="9">
    <location>
        <begin position="129"/>
        <end position="150"/>
    </location>
</feature>
<dbReference type="GO" id="GO:0005886">
    <property type="term" value="C:plasma membrane"/>
    <property type="evidence" value="ECO:0007669"/>
    <property type="project" value="UniProtKB-SubCell"/>
</dbReference>
<evidence type="ECO:0000256" key="4">
    <source>
        <dbReference type="ARBA" id="ARBA00022692"/>
    </source>
</evidence>
<evidence type="ECO:0000256" key="7">
    <source>
        <dbReference type="ARBA" id="ARBA00023136"/>
    </source>
</evidence>
<evidence type="ECO:0000256" key="5">
    <source>
        <dbReference type="ARBA" id="ARBA00022801"/>
    </source>
</evidence>
<dbReference type="RefSeq" id="WP_021200198.1">
    <property type="nucleotide sequence ID" value="NZ_ATAO01000195.1"/>
</dbReference>
<evidence type="ECO:0000256" key="2">
    <source>
        <dbReference type="ARBA" id="ARBA00022475"/>
    </source>
</evidence>
<evidence type="ECO:0008006" key="12">
    <source>
        <dbReference type="Google" id="ProtNLM"/>
    </source>
</evidence>
<evidence type="ECO:0000256" key="9">
    <source>
        <dbReference type="SAM" id="Phobius"/>
    </source>
</evidence>
<evidence type="ECO:0000313" key="11">
    <source>
        <dbReference type="Proteomes" id="UP000016033"/>
    </source>
</evidence>
<feature type="transmembrane region" description="Helical" evidence="9">
    <location>
        <begin position="170"/>
        <end position="193"/>
    </location>
</feature>
<feature type="region of interest" description="Disordered" evidence="8">
    <location>
        <begin position="1"/>
        <end position="23"/>
    </location>
</feature>
<feature type="compositionally biased region" description="Basic and acidic residues" evidence="8">
    <location>
        <begin position="13"/>
        <end position="23"/>
    </location>
</feature>
<protein>
    <recommendedName>
        <fullName evidence="12">Exosortase/archaeosortase family protein</fullName>
    </recommendedName>
</protein>
<dbReference type="GO" id="GO:0008233">
    <property type="term" value="F:peptidase activity"/>
    <property type="evidence" value="ECO:0007669"/>
    <property type="project" value="UniProtKB-KW"/>
</dbReference>
<evidence type="ECO:0000256" key="6">
    <source>
        <dbReference type="ARBA" id="ARBA00022989"/>
    </source>
</evidence>
<proteinExistence type="predicted"/>
<feature type="transmembrane region" description="Helical" evidence="9">
    <location>
        <begin position="56"/>
        <end position="77"/>
    </location>
</feature>
<dbReference type="NCBIfam" id="TIGR04178">
    <property type="entry name" value="exo_archaeo"/>
    <property type="match status" value="1"/>
</dbReference>
<dbReference type="AlphaFoldDB" id="T5KGA4"/>
<evidence type="ECO:0000256" key="8">
    <source>
        <dbReference type="SAM" id="MobiDB-lite"/>
    </source>
</evidence>
<comment type="caution">
    <text evidence="10">The sequence shown here is derived from an EMBL/GenBank/DDBJ whole genome shotgun (WGS) entry which is preliminary data.</text>
</comment>
<feature type="transmembrane region" description="Helical" evidence="9">
    <location>
        <begin position="29"/>
        <end position="49"/>
    </location>
</feature>
<accession>T5KGA4</accession>
<evidence type="ECO:0000256" key="1">
    <source>
        <dbReference type="ARBA" id="ARBA00004651"/>
    </source>
</evidence>
<keyword evidence="5" id="KW-0378">Hydrolase</keyword>